<keyword evidence="3" id="KW-1185">Reference proteome</keyword>
<organism evidence="2 3">
    <name type="scientific">Striga hermonthica</name>
    <name type="common">Purple witchweed</name>
    <name type="synonym">Buchnera hermonthica</name>
    <dbReference type="NCBI Taxonomy" id="68872"/>
    <lineage>
        <taxon>Eukaryota</taxon>
        <taxon>Viridiplantae</taxon>
        <taxon>Streptophyta</taxon>
        <taxon>Embryophyta</taxon>
        <taxon>Tracheophyta</taxon>
        <taxon>Spermatophyta</taxon>
        <taxon>Magnoliopsida</taxon>
        <taxon>eudicotyledons</taxon>
        <taxon>Gunneridae</taxon>
        <taxon>Pentapetalae</taxon>
        <taxon>asterids</taxon>
        <taxon>lamiids</taxon>
        <taxon>Lamiales</taxon>
        <taxon>Orobanchaceae</taxon>
        <taxon>Buchnereae</taxon>
        <taxon>Striga</taxon>
    </lineage>
</organism>
<dbReference type="Pfam" id="PF13966">
    <property type="entry name" value="zf-RVT"/>
    <property type="match status" value="1"/>
</dbReference>
<dbReference type="InterPro" id="IPR026960">
    <property type="entry name" value="RVT-Znf"/>
</dbReference>
<dbReference type="AlphaFoldDB" id="A0A9N7N6D4"/>
<dbReference type="OrthoDB" id="913477at2759"/>
<evidence type="ECO:0000259" key="1">
    <source>
        <dbReference type="Pfam" id="PF13966"/>
    </source>
</evidence>
<protein>
    <recommendedName>
        <fullName evidence="1">Reverse transcriptase zinc-binding domain-containing protein</fullName>
    </recommendedName>
</protein>
<comment type="caution">
    <text evidence="2">The sequence shown here is derived from an EMBL/GenBank/DDBJ whole genome shotgun (WGS) entry which is preliminary data.</text>
</comment>
<proteinExistence type="predicted"/>
<reference evidence="2" key="1">
    <citation type="submission" date="2019-12" db="EMBL/GenBank/DDBJ databases">
        <authorList>
            <person name="Scholes J."/>
        </authorList>
    </citation>
    <scope>NUCLEOTIDE SEQUENCE</scope>
</reference>
<evidence type="ECO:0000313" key="3">
    <source>
        <dbReference type="Proteomes" id="UP001153555"/>
    </source>
</evidence>
<name>A0A9N7N6D4_STRHE</name>
<dbReference type="Proteomes" id="UP001153555">
    <property type="component" value="Unassembled WGS sequence"/>
</dbReference>
<evidence type="ECO:0000313" key="2">
    <source>
        <dbReference type="EMBL" id="CAA0824192.1"/>
    </source>
</evidence>
<accession>A0A9N7N6D4</accession>
<gene>
    <name evidence="2" type="ORF">SHERM_21163</name>
</gene>
<dbReference type="EMBL" id="CACSLK010024742">
    <property type="protein sequence ID" value="CAA0824192.1"/>
    <property type="molecule type" value="Genomic_DNA"/>
</dbReference>
<feature type="domain" description="Reverse transcriptase zinc-binding" evidence="1">
    <location>
        <begin position="59"/>
        <end position="158"/>
    </location>
</feature>
<sequence length="369" mass="43000">MQQITKVSDLFAVDGLSWNTDLVRQLFSPSVASQILNLHISQRGHPNKLIWKTHKKSIFSVKEAYKAIRDKNKSVAGGVGTSRGRESTLKIIWRKTWHLPIKPKIRNFLWKCWHNWLGTNSNLHRRGAIVDLMCCWCGETEENLEHMLFLCPRAKLVWKLAGIWWHKMQSDNMCFRDWWEDLCNLSGSAANKERISLSTYLLWWLSRTRNSWIFNKEHMSELMVVEGARREWLEFEATNDLLREGSRKQGVGVHSIDLSASATCQTTWKIRGIATPRGDAGRIHWFVYKNPTASCQTEDSLVQIRQWLSQGVDKHWLKEEIFIKDESLRCKLAQQMPFPWHLDILAMDIHSLSLEFQSISFPNLSDVVI</sequence>